<dbReference type="InterPro" id="IPR032710">
    <property type="entry name" value="NTF2-like_dom_sf"/>
</dbReference>
<dbReference type="Gene3D" id="3.10.450.50">
    <property type="match status" value="1"/>
</dbReference>
<dbReference type="AlphaFoldDB" id="A0A3A3G876"/>
<sequence length="143" mass="15459">MAKSHKPLGTVEQVEAAYYDALSHADIEALMALWAEDDEIVCIHPGAPRLVGHAAIRASWEAIFERGGVHIRPVQLHAAHNLMSAVHNVIEDVGSGPHEGGDMHILATNVYLKTPHGWRLTMHHASIAPGKMPEAQSAAPVLH</sequence>
<evidence type="ECO:0000313" key="2">
    <source>
        <dbReference type="EMBL" id="RJG03835.1"/>
    </source>
</evidence>
<dbReference type="Proteomes" id="UP000266327">
    <property type="component" value="Unassembled WGS sequence"/>
</dbReference>
<protein>
    <submittedName>
        <fullName evidence="2">DUF4440 domain-containing protein</fullName>
    </submittedName>
</protein>
<dbReference type="SUPFAM" id="SSF54427">
    <property type="entry name" value="NTF2-like"/>
    <property type="match status" value="1"/>
</dbReference>
<organism evidence="2 3">
    <name type="scientific">Noviherbaspirillum sedimenti</name>
    <dbReference type="NCBI Taxonomy" id="2320865"/>
    <lineage>
        <taxon>Bacteria</taxon>
        <taxon>Pseudomonadati</taxon>
        <taxon>Pseudomonadota</taxon>
        <taxon>Betaproteobacteria</taxon>
        <taxon>Burkholderiales</taxon>
        <taxon>Oxalobacteraceae</taxon>
        <taxon>Noviherbaspirillum</taxon>
    </lineage>
</organism>
<gene>
    <name evidence="2" type="ORF">D3878_21435</name>
</gene>
<dbReference type="Pfam" id="PF13474">
    <property type="entry name" value="SnoaL_3"/>
    <property type="match status" value="1"/>
</dbReference>
<feature type="domain" description="SnoaL-like" evidence="1">
    <location>
        <begin position="11"/>
        <end position="128"/>
    </location>
</feature>
<proteinExistence type="predicted"/>
<dbReference type="EMBL" id="QYUQ01000002">
    <property type="protein sequence ID" value="RJG03835.1"/>
    <property type="molecule type" value="Genomic_DNA"/>
</dbReference>
<dbReference type="PANTHER" id="PTHR34957">
    <property type="entry name" value="NUCLEAR TRANSPORT FACTOR 2 (NTF2) FAMILY PROTEIN"/>
    <property type="match status" value="1"/>
</dbReference>
<dbReference type="OrthoDB" id="5767026at2"/>
<dbReference type="PANTHER" id="PTHR34957:SF1">
    <property type="entry name" value="NUCLEAR TRANSPORT FACTOR 2 (NTF2) FAMILY PROTEIN"/>
    <property type="match status" value="1"/>
</dbReference>
<accession>A0A3A3G876</accession>
<evidence type="ECO:0000313" key="3">
    <source>
        <dbReference type="Proteomes" id="UP000266327"/>
    </source>
</evidence>
<keyword evidence="3" id="KW-1185">Reference proteome</keyword>
<name>A0A3A3G876_9BURK</name>
<dbReference type="RefSeq" id="WP_119787322.1">
    <property type="nucleotide sequence ID" value="NZ_QYUQ01000002.1"/>
</dbReference>
<reference evidence="3" key="1">
    <citation type="submission" date="2018-09" db="EMBL/GenBank/DDBJ databases">
        <authorList>
            <person name="Zhu H."/>
        </authorList>
    </citation>
    <scope>NUCLEOTIDE SEQUENCE [LARGE SCALE GENOMIC DNA]</scope>
    <source>
        <strain evidence="3">K1S02-23</strain>
    </source>
</reference>
<dbReference type="InterPro" id="IPR037401">
    <property type="entry name" value="SnoaL-like"/>
</dbReference>
<evidence type="ECO:0000259" key="1">
    <source>
        <dbReference type="Pfam" id="PF13474"/>
    </source>
</evidence>
<comment type="caution">
    <text evidence="2">The sequence shown here is derived from an EMBL/GenBank/DDBJ whole genome shotgun (WGS) entry which is preliminary data.</text>
</comment>